<evidence type="ECO:0000313" key="2">
    <source>
        <dbReference type="EMBL" id="KRK45724.1"/>
    </source>
</evidence>
<dbReference type="PATRIC" id="fig|1423719.4.peg.1204"/>
<dbReference type="AlphaFoldDB" id="A0A0R1HH22"/>
<dbReference type="InterPro" id="IPR009339">
    <property type="entry name" value="DUF998"/>
</dbReference>
<organism evidence="2 3">
    <name type="scientific">Dellaglioa algida DSM 15638</name>
    <dbReference type="NCBI Taxonomy" id="1423719"/>
    <lineage>
        <taxon>Bacteria</taxon>
        <taxon>Bacillati</taxon>
        <taxon>Bacillota</taxon>
        <taxon>Bacilli</taxon>
        <taxon>Lactobacillales</taxon>
        <taxon>Lactobacillaceae</taxon>
        <taxon>Dellaglioa</taxon>
    </lineage>
</organism>
<comment type="caution">
    <text evidence="2">The sequence shown here is derived from an EMBL/GenBank/DDBJ whole genome shotgun (WGS) entry which is preliminary data.</text>
</comment>
<reference evidence="2 3" key="1">
    <citation type="journal article" date="2015" name="Genome Announc.">
        <title>Expanding the biotechnology potential of lactobacilli through comparative genomics of 213 strains and associated genera.</title>
        <authorList>
            <person name="Sun Z."/>
            <person name="Harris H.M."/>
            <person name="McCann A."/>
            <person name="Guo C."/>
            <person name="Argimon S."/>
            <person name="Zhang W."/>
            <person name="Yang X."/>
            <person name="Jeffery I.B."/>
            <person name="Cooney J.C."/>
            <person name="Kagawa T.F."/>
            <person name="Liu W."/>
            <person name="Song Y."/>
            <person name="Salvetti E."/>
            <person name="Wrobel A."/>
            <person name="Rasinkangas P."/>
            <person name="Parkhill J."/>
            <person name="Rea M.C."/>
            <person name="O'Sullivan O."/>
            <person name="Ritari J."/>
            <person name="Douillard F.P."/>
            <person name="Paul Ross R."/>
            <person name="Yang R."/>
            <person name="Briner A.E."/>
            <person name="Felis G.E."/>
            <person name="de Vos W.M."/>
            <person name="Barrangou R."/>
            <person name="Klaenhammer T.R."/>
            <person name="Caufield P.W."/>
            <person name="Cui Y."/>
            <person name="Zhang H."/>
            <person name="O'Toole P.W."/>
        </authorList>
    </citation>
    <scope>NUCLEOTIDE SEQUENCE [LARGE SCALE GENOMIC DNA]</scope>
    <source>
        <strain evidence="2 3">DSM 15638</strain>
    </source>
</reference>
<dbReference type="RefSeq" id="WP_057974242.1">
    <property type="nucleotide sequence ID" value="NZ_AZDI01000005.1"/>
</dbReference>
<sequence length="214" mass="24530">MTFLKKYGFHFMAIAVISEWVLPLVLAAFIPGYLQFTNLISDFGEVGTPTHMAFKVWEVANGLFFLLSAPTFYAYFKNTSKKLSSWFTTMLVIFSLTDCIFTGLFDRAATSNTQNITGMIHNYSSGIGDTALLISMFILLKLYRMQGKKTVATLLMGAFIISLGIQFLFVYPRIMPDSQFKIPYRGLWQRLNLWLLYMPFLLISVKEIFKKQHS</sequence>
<feature type="transmembrane region" description="Helical" evidence="1">
    <location>
        <begin position="54"/>
        <end position="76"/>
    </location>
</feature>
<gene>
    <name evidence="2" type="ORF">FC66_GL001183</name>
</gene>
<feature type="transmembrane region" description="Helical" evidence="1">
    <location>
        <begin position="191"/>
        <end position="209"/>
    </location>
</feature>
<feature type="transmembrane region" description="Helical" evidence="1">
    <location>
        <begin position="83"/>
        <end position="105"/>
    </location>
</feature>
<dbReference type="OrthoDB" id="2067339at2"/>
<keyword evidence="1" id="KW-1133">Transmembrane helix</keyword>
<feature type="transmembrane region" description="Helical" evidence="1">
    <location>
        <begin position="125"/>
        <end position="143"/>
    </location>
</feature>
<dbReference type="EMBL" id="AZDI01000005">
    <property type="protein sequence ID" value="KRK45724.1"/>
    <property type="molecule type" value="Genomic_DNA"/>
</dbReference>
<protein>
    <recommendedName>
        <fullName evidence="4">DUF998 domain-containing protein</fullName>
    </recommendedName>
</protein>
<dbReference type="Pfam" id="PF06197">
    <property type="entry name" value="DUF998"/>
    <property type="match status" value="1"/>
</dbReference>
<feature type="transmembrane region" description="Helical" evidence="1">
    <location>
        <begin position="150"/>
        <end position="171"/>
    </location>
</feature>
<accession>A0A0R1HH22</accession>
<name>A0A0R1HH22_9LACO</name>
<keyword evidence="3" id="KW-1185">Reference proteome</keyword>
<dbReference type="Proteomes" id="UP000051450">
    <property type="component" value="Unassembled WGS sequence"/>
</dbReference>
<evidence type="ECO:0008006" key="4">
    <source>
        <dbReference type="Google" id="ProtNLM"/>
    </source>
</evidence>
<proteinExistence type="predicted"/>
<keyword evidence="1" id="KW-0812">Transmembrane</keyword>
<feature type="transmembrane region" description="Helical" evidence="1">
    <location>
        <begin position="12"/>
        <end position="34"/>
    </location>
</feature>
<evidence type="ECO:0000313" key="3">
    <source>
        <dbReference type="Proteomes" id="UP000051450"/>
    </source>
</evidence>
<evidence type="ECO:0000256" key="1">
    <source>
        <dbReference type="SAM" id="Phobius"/>
    </source>
</evidence>
<keyword evidence="1" id="KW-0472">Membrane</keyword>